<gene>
    <name evidence="1" type="ORF">GOALK_056_00810</name>
</gene>
<dbReference type="eggNOG" id="COG1977">
    <property type="taxonomic scope" value="Bacteria"/>
</dbReference>
<dbReference type="STRING" id="1027371.GOALK_056_00810"/>
<organism evidence="1 2">
    <name type="scientific">Gordonia alkanivorans NBRC 16433</name>
    <dbReference type="NCBI Taxonomy" id="1027371"/>
    <lineage>
        <taxon>Bacteria</taxon>
        <taxon>Bacillati</taxon>
        <taxon>Actinomycetota</taxon>
        <taxon>Actinomycetes</taxon>
        <taxon>Mycobacteriales</taxon>
        <taxon>Gordoniaceae</taxon>
        <taxon>Gordonia</taxon>
    </lineage>
</organism>
<dbReference type="EMBL" id="BACI01000056">
    <property type="protein sequence ID" value="GAA12648.1"/>
    <property type="molecule type" value="Genomic_DNA"/>
</dbReference>
<dbReference type="InterPro" id="IPR016155">
    <property type="entry name" value="Mopterin_synth/thiamin_S_b"/>
</dbReference>
<dbReference type="CDD" id="cd17040">
    <property type="entry name" value="Ubl_MoaD_like"/>
    <property type="match status" value="1"/>
</dbReference>
<dbReference type="RefSeq" id="WP_006358780.1">
    <property type="nucleotide sequence ID" value="NZ_BACI01000056.1"/>
</dbReference>
<evidence type="ECO:0000313" key="1">
    <source>
        <dbReference type="EMBL" id="GAA12648.1"/>
    </source>
</evidence>
<reference evidence="1 2" key="1">
    <citation type="submission" date="2011-05" db="EMBL/GenBank/DDBJ databases">
        <title>Whole genome shotgun sequence of Gordonia alkanivorans NBRC 16433.</title>
        <authorList>
            <person name="Hosoyama A."/>
            <person name="Nakamura S."/>
            <person name="Takarada H."/>
            <person name="Tsuchikane K."/>
            <person name="Yamazaki S."/>
            <person name="Fujita N."/>
        </authorList>
    </citation>
    <scope>NUCLEOTIDE SEQUENCE [LARGE SCALE GENOMIC DNA]</scope>
    <source>
        <strain evidence="1 2">NBRC 16433</strain>
    </source>
</reference>
<evidence type="ECO:0008006" key="3">
    <source>
        <dbReference type="Google" id="ProtNLM"/>
    </source>
</evidence>
<dbReference type="InterPro" id="IPR012675">
    <property type="entry name" value="Beta-grasp_dom_sf"/>
</dbReference>
<dbReference type="Pfam" id="PF02597">
    <property type="entry name" value="ThiS"/>
    <property type="match status" value="1"/>
</dbReference>
<evidence type="ECO:0000313" key="2">
    <source>
        <dbReference type="Proteomes" id="UP000003558"/>
    </source>
</evidence>
<dbReference type="SUPFAM" id="SSF54285">
    <property type="entry name" value="MoaD/ThiS"/>
    <property type="match status" value="1"/>
</dbReference>
<dbReference type="Proteomes" id="UP000003558">
    <property type="component" value="Unassembled WGS sequence"/>
</dbReference>
<dbReference type="Gene3D" id="3.10.20.30">
    <property type="match status" value="1"/>
</dbReference>
<accession>F9VVL9</accession>
<proteinExistence type="predicted"/>
<dbReference type="InterPro" id="IPR003749">
    <property type="entry name" value="ThiS/MoaD-like"/>
</dbReference>
<comment type="caution">
    <text evidence="1">The sequence shown here is derived from an EMBL/GenBank/DDBJ whole genome shotgun (WGS) entry which is preliminary data.</text>
</comment>
<name>F9VVL9_9ACTN</name>
<sequence length="81" mass="8336">MATLVMFAAARQAAGRGTDLVHGTTLGSVLDAATNRYGTTFADVLAYSRVWVNGEHPGADAYSVLVGDDDEIAILPPISGG</sequence>
<protein>
    <recommendedName>
        <fullName evidence="3">Molybdopterin synthase small subunit MoaD</fullName>
    </recommendedName>
</protein>
<dbReference type="AlphaFoldDB" id="F9VVL9"/>